<evidence type="ECO:0000256" key="5">
    <source>
        <dbReference type="ARBA" id="ARBA00022747"/>
    </source>
</evidence>
<keyword evidence="5" id="KW-0680">Restriction system</keyword>
<dbReference type="GO" id="GO:0032259">
    <property type="term" value="P:methylation"/>
    <property type="evidence" value="ECO:0007669"/>
    <property type="project" value="UniProtKB-KW"/>
</dbReference>
<dbReference type="CDD" id="cd02440">
    <property type="entry name" value="AdoMet_MTases"/>
    <property type="match status" value="1"/>
</dbReference>
<dbReference type="AlphaFoldDB" id="X4ZBS5"/>
<dbReference type="PATRIC" id="fig|1268072.3.peg.2232"/>
<evidence type="ECO:0000256" key="2">
    <source>
        <dbReference type="ARBA" id="ARBA00022603"/>
    </source>
</evidence>
<dbReference type="GO" id="GO:0009307">
    <property type="term" value="P:DNA restriction-modification system"/>
    <property type="evidence" value="ECO:0007669"/>
    <property type="project" value="UniProtKB-KW"/>
</dbReference>
<dbReference type="PANTHER" id="PTHR42933:SF3">
    <property type="entry name" value="TYPE I RESTRICTION ENZYME MJAVIII METHYLASE SUBUNIT"/>
    <property type="match status" value="1"/>
</dbReference>
<evidence type="ECO:0000256" key="1">
    <source>
        <dbReference type="ARBA" id="ARBA00011900"/>
    </source>
</evidence>
<keyword evidence="2" id="KW-0489">Methyltransferase</keyword>
<dbReference type="REBASE" id="81104">
    <property type="entry name" value="Psa27ORF10730P"/>
</dbReference>
<dbReference type="EMBL" id="CP004078">
    <property type="protein sequence ID" value="AHV97076.1"/>
    <property type="molecule type" value="Genomic_DNA"/>
</dbReference>
<evidence type="ECO:0000256" key="3">
    <source>
        <dbReference type="ARBA" id="ARBA00022679"/>
    </source>
</evidence>
<evidence type="ECO:0000313" key="9">
    <source>
        <dbReference type="Proteomes" id="UP000019772"/>
    </source>
</evidence>
<dbReference type="InterPro" id="IPR051537">
    <property type="entry name" value="DNA_Adenine_Mtase"/>
</dbReference>
<comment type="catalytic activity">
    <reaction evidence="6">
        <text>a 2'-deoxyadenosine in DNA + S-adenosyl-L-methionine = an N(6)-methyl-2'-deoxyadenosine in DNA + S-adenosyl-L-homocysteine + H(+)</text>
        <dbReference type="Rhea" id="RHEA:15197"/>
        <dbReference type="Rhea" id="RHEA-COMP:12418"/>
        <dbReference type="Rhea" id="RHEA-COMP:12419"/>
        <dbReference type="ChEBI" id="CHEBI:15378"/>
        <dbReference type="ChEBI" id="CHEBI:57856"/>
        <dbReference type="ChEBI" id="CHEBI:59789"/>
        <dbReference type="ChEBI" id="CHEBI:90615"/>
        <dbReference type="ChEBI" id="CHEBI:90616"/>
        <dbReference type="EC" id="2.1.1.72"/>
    </reaction>
</comment>
<organism evidence="8 9">
    <name type="scientific">Paenibacillus sabinae T27</name>
    <dbReference type="NCBI Taxonomy" id="1268072"/>
    <lineage>
        <taxon>Bacteria</taxon>
        <taxon>Bacillati</taxon>
        <taxon>Bacillota</taxon>
        <taxon>Bacilli</taxon>
        <taxon>Bacillales</taxon>
        <taxon>Paenibacillaceae</taxon>
        <taxon>Paenibacillus</taxon>
    </lineage>
</organism>
<dbReference type="Pfam" id="PF02384">
    <property type="entry name" value="N6_Mtase"/>
    <property type="match status" value="1"/>
</dbReference>
<dbReference type="RefSeq" id="WP_025334610.1">
    <property type="nucleotide sequence ID" value="NZ_CP004078.1"/>
</dbReference>
<dbReference type="KEGG" id="psab:PSAB_10730"/>
<proteinExistence type="predicted"/>
<evidence type="ECO:0000313" key="8">
    <source>
        <dbReference type="EMBL" id="AHV97076.1"/>
    </source>
</evidence>
<dbReference type="InterPro" id="IPR029063">
    <property type="entry name" value="SAM-dependent_MTases_sf"/>
</dbReference>
<dbReference type="GO" id="GO:0009007">
    <property type="term" value="F:site-specific DNA-methyltransferase (adenine-specific) activity"/>
    <property type="evidence" value="ECO:0007669"/>
    <property type="project" value="UniProtKB-EC"/>
</dbReference>
<reference evidence="8 9" key="1">
    <citation type="journal article" date="2014" name="PLoS Genet.">
        <title>Comparative Genomic Analysis of N2-Fixing and Non-N2-Fixing Paenibacillus spp.: Organization, Evolution and Expression of the Nitrogen Fixation Genes.</title>
        <authorList>
            <person name="Xie J.B."/>
            <person name="Du Z."/>
            <person name="Bai L."/>
            <person name="Tian C."/>
            <person name="Zhang Y."/>
            <person name="Xie J.Y."/>
            <person name="Wang T."/>
            <person name="Liu X."/>
            <person name="Chen X."/>
            <person name="Cheng Q."/>
            <person name="Chen S."/>
            <person name="Li J."/>
        </authorList>
    </citation>
    <scope>NUCLEOTIDE SEQUENCE [LARGE SCALE GENOMIC DNA]</scope>
    <source>
        <strain evidence="8 9">T27</strain>
    </source>
</reference>
<sequence>MANERITENVVRDILRDLGYGNTDSDIVIEEQKSQIDEVTKLLKGASKSGKGGKGAPEFIISSPSSPDFLIIFECKASTKFHQSPDLNKPVEFAVDGVLHYAKFLSKSFSVISVAVSGQTKSGLKVSTYLHPKGSSDSKVLTNEHGQEINSIIPYDDFLRHGSFDPEVAKQRHDDLMAFSRELHDFMRDHAKLTESEKPLLVSGTLIALRNTAFAKSFGEYSPEDLQKQWMHVIREEIEKAKIPNSKKANMAQPYSTIAVHPELGKAVPKFPKGTLHELIRMLNEKVWPFVSIYHDFDVVGQFYGEFLKYTGGDKKALGIVLTPRHVTELFSLLANLEVSIESDENGRPKVIATKVLDICAGTGGFLISAMQQMIRLARTEAEREFIKKECLVGVEQQPNMYALAASNMILRGDGKANLYQGSSFDQAITKAIKGHKCQVGMLNPPYAQGDAELHELVFVNHMLNALQKGGTGIAIVPMSCAISPHPMREELLKHHTLEAVMSMPDELFYPVGVITCIMIFTAGVPHKTSNKKTWFGYWKDDGYTKTKHRGRVDQGNAWPSIRDRWIQQYRNRDVKPGESVMEYVTHDDEWCAEAYMETDYSAITKEAFEEAVKKYAVFKLIGGSLGGEEEDAKEAE</sequence>
<evidence type="ECO:0000259" key="7">
    <source>
        <dbReference type="Pfam" id="PF02384"/>
    </source>
</evidence>
<keyword evidence="4" id="KW-0949">S-adenosyl-L-methionine</keyword>
<feature type="domain" description="DNA methylase adenine-specific" evidence="7">
    <location>
        <begin position="297"/>
        <end position="596"/>
    </location>
</feature>
<evidence type="ECO:0000256" key="6">
    <source>
        <dbReference type="ARBA" id="ARBA00047942"/>
    </source>
</evidence>
<dbReference type="PRINTS" id="PR00507">
    <property type="entry name" value="N12N6MTFRASE"/>
</dbReference>
<dbReference type="SUPFAM" id="SSF53335">
    <property type="entry name" value="S-adenosyl-L-methionine-dependent methyltransferases"/>
    <property type="match status" value="1"/>
</dbReference>
<dbReference type="STRING" id="1268072.PSAB_10730"/>
<keyword evidence="3" id="KW-0808">Transferase</keyword>
<gene>
    <name evidence="8" type="ORF">PSAB_10730</name>
</gene>
<dbReference type="HOGENOM" id="CLU_015410_2_0_9"/>
<dbReference type="OrthoDB" id="9814572at2"/>
<dbReference type="Gene3D" id="3.40.50.150">
    <property type="entry name" value="Vaccinia Virus protein VP39"/>
    <property type="match status" value="1"/>
</dbReference>
<name>X4ZBS5_9BACL</name>
<dbReference type="GO" id="GO:0008170">
    <property type="term" value="F:N-methyltransferase activity"/>
    <property type="evidence" value="ECO:0007669"/>
    <property type="project" value="InterPro"/>
</dbReference>
<dbReference type="eggNOG" id="COG0286">
    <property type="taxonomic scope" value="Bacteria"/>
</dbReference>
<accession>X4ZBS5</accession>
<dbReference type="InterPro" id="IPR003356">
    <property type="entry name" value="DNA_methylase_A-5"/>
</dbReference>
<dbReference type="PANTHER" id="PTHR42933">
    <property type="entry name" value="SLR6095 PROTEIN"/>
    <property type="match status" value="1"/>
</dbReference>
<dbReference type="EC" id="2.1.1.72" evidence="1"/>
<evidence type="ECO:0000256" key="4">
    <source>
        <dbReference type="ARBA" id="ARBA00022691"/>
    </source>
</evidence>
<keyword evidence="9" id="KW-1185">Reference proteome</keyword>
<protein>
    <recommendedName>
        <fullName evidence="1">site-specific DNA-methyltransferase (adenine-specific)</fullName>
        <ecNumber evidence="1">2.1.1.72</ecNumber>
    </recommendedName>
</protein>
<dbReference type="GO" id="GO:0003677">
    <property type="term" value="F:DNA binding"/>
    <property type="evidence" value="ECO:0007669"/>
    <property type="project" value="InterPro"/>
</dbReference>
<dbReference type="Proteomes" id="UP000019772">
    <property type="component" value="Chromosome"/>
</dbReference>